<feature type="signal peptide" evidence="1">
    <location>
        <begin position="1"/>
        <end position="17"/>
    </location>
</feature>
<keyword evidence="1" id="KW-0732">Signal</keyword>
<dbReference type="Proteomes" id="UP001143981">
    <property type="component" value="Unassembled WGS sequence"/>
</dbReference>
<dbReference type="EMBL" id="JANBOI010002013">
    <property type="protein sequence ID" value="KAJ1725417.1"/>
    <property type="molecule type" value="Genomic_DNA"/>
</dbReference>
<evidence type="ECO:0000256" key="1">
    <source>
        <dbReference type="SAM" id="SignalP"/>
    </source>
</evidence>
<dbReference type="InterPro" id="IPR036514">
    <property type="entry name" value="SGNH_hydro_sf"/>
</dbReference>
<gene>
    <name evidence="2" type="ORF">LPJ61_005647</name>
</gene>
<dbReference type="OrthoDB" id="1600564at2759"/>
<reference evidence="2" key="1">
    <citation type="submission" date="2022-07" db="EMBL/GenBank/DDBJ databases">
        <title>Phylogenomic reconstructions and comparative analyses of Kickxellomycotina fungi.</title>
        <authorList>
            <person name="Reynolds N.K."/>
            <person name="Stajich J.E."/>
            <person name="Barry K."/>
            <person name="Grigoriev I.V."/>
            <person name="Crous P."/>
            <person name="Smith M.E."/>
        </authorList>
    </citation>
    <scope>NUCLEOTIDE SEQUENCE</scope>
    <source>
        <strain evidence="2">BCRC 34381</strain>
    </source>
</reference>
<feature type="chain" id="PRO_5040755357" evidence="1">
    <location>
        <begin position="18"/>
        <end position="119"/>
    </location>
</feature>
<evidence type="ECO:0000313" key="2">
    <source>
        <dbReference type="EMBL" id="KAJ1725417.1"/>
    </source>
</evidence>
<accession>A0A9W7Y7W7</accession>
<organism evidence="2 3">
    <name type="scientific">Coemansia biformis</name>
    <dbReference type="NCBI Taxonomy" id="1286918"/>
    <lineage>
        <taxon>Eukaryota</taxon>
        <taxon>Fungi</taxon>
        <taxon>Fungi incertae sedis</taxon>
        <taxon>Zoopagomycota</taxon>
        <taxon>Kickxellomycotina</taxon>
        <taxon>Kickxellomycetes</taxon>
        <taxon>Kickxellales</taxon>
        <taxon>Kickxellaceae</taxon>
        <taxon>Coemansia</taxon>
    </lineage>
</organism>
<proteinExistence type="predicted"/>
<protein>
    <submittedName>
        <fullName evidence="2">Uncharacterized protein</fullName>
    </submittedName>
</protein>
<dbReference type="Gene3D" id="3.40.50.1110">
    <property type="entry name" value="SGNH hydrolase"/>
    <property type="match status" value="1"/>
</dbReference>
<name>A0A9W7Y7W7_9FUNG</name>
<comment type="caution">
    <text evidence="2">The sequence shown here is derived from an EMBL/GenBank/DDBJ whole genome shotgun (WGS) entry which is preliminary data.</text>
</comment>
<sequence length="119" mass="12362">MALRYLTLAASASIAAAAAAAAGTSGTAEDNGRIVVFGDDLGDTGNLQQATNNSNIGYSGGRLTNGPTFAEYMATALGLKHRSYSFAHATVDDNWGNTAVDKFEIPSLDNQVANFTKNE</sequence>
<feature type="non-terminal residue" evidence="2">
    <location>
        <position position="119"/>
    </location>
</feature>
<evidence type="ECO:0000313" key="3">
    <source>
        <dbReference type="Proteomes" id="UP001143981"/>
    </source>
</evidence>
<dbReference type="AlphaFoldDB" id="A0A9W7Y7W7"/>
<keyword evidence="3" id="KW-1185">Reference proteome</keyword>